<evidence type="ECO:0000256" key="7">
    <source>
        <dbReference type="ARBA" id="ARBA00022692"/>
    </source>
</evidence>
<evidence type="ECO:0000256" key="12">
    <source>
        <dbReference type="ARBA" id="ARBA00023288"/>
    </source>
</evidence>
<feature type="transmembrane region" description="Helical" evidence="15">
    <location>
        <begin position="130"/>
        <end position="152"/>
    </location>
</feature>
<sequence>MRILPCLVMLLCASQQAAAAVQEDITTPPTCGLQCLGESLATSSCSMTDNTCICADAALNKQVTACVERHCSIREQLQMKRYSTEACGVEGEDRRDLVWIIAIVFGLLGLAAFILRCLARLYVTAQTWGLDDWAMSVAVCVMIALSVIAIPLTQHGLGLDMWNVSSDDITAVLRLYFWDEMIYVSCLALTKVSILLFYLKVFPGRTFKFCAYALIALNSVYALSFIFILIFQCDPIPGAWRQWDGEFPAKCISINIIGWTAAAINIALDLAVIILPLPPLLRLSMSLKKKLQIILMFTVGLFVTAVSVIRLRSLIRFGNTTNITQDYVEVGYWSTIEVPVGIICACMPAIRSLFSMYFPKLFGTTKSGTSYPLGSLDGPLQNGNSSRLGVTSNNGRSQIKVKHEWTVVTNMRHDRYSSESALVQEEVQSACRGQSD</sequence>
<dbReference type="InterPro" id="IPR052337">
    <property type="entry name" value="SAT4-like"/>
</dbReference>
<comment type="similarity">
    <text evidence="13">Belongs to the SAT4 family.</text>
</comment>
<dbReference type="EMBL" id="JAZHXJ010000031">
    <property type="protein sequence ID" value="KAL1880549.1"/>
    <property type="molecule type" value="Genomic_DNA"/>
</dbReference>
<comment type="caution">
    <text evidence="18">The sequence shown here is derived from an EMBL/GenBank/DDBJ whole genome shotgun (WGS) entry which is preliminary data.</text>
</comment>
<evidence type="ECO:0000256" key="1">
    <source>
        <dbReference type="ARBA" id="ARBA00004141"/>
    </source>
</evidence>
<keyword evidence="14" id="KW-0479">Metal-binding</keyword>
<feature type="binding site" description="axial binding residue" evidence="14">
    <location>
        <position position="49"/>
    </location>
    <ligand>
        <name>heme</name>
        <dbReference type="ChEBI" id="CHEBI:30413"/>
    </ligand>
    <ligandPart>
        <name>Fe</name>
        <dbReference type="ChEBI" id="CHEBI:18248"/>
    </ligandPart>
</feature>
<feature type="transmembrane region" description="Helical" evidence="15">
    <location>
        <begin position="252"/>
        <end position="281"/>
    </location>
</feature>
<dbReference type="SMART" id="SM00747">
    <property type="entry name" value="CFEM"/>
    <property type="match status" value="1"/>
</dbReference>
<evidence type="ECO:0000256" key="9">
    <source>
        <dbReference type="ARBA" id="ARBA00022989"/>
    </source>
</evidence>
<feature type="disulfide bond" evidence="14">
    <location>
        <begin position="45"/>
        <end position="52"/>
    </location>
</feature>
<gene>
    <name evidence="18" type="ORF">VTK73DRAFT_5562</name>
</gene>
<keyword evidence="10 15" id="KW-0472">Membrane</keyword>
<evidence type="ECO:0000256" key="8">
    <source>
        <dbReference type="ARBA" id="ARBA00022729"/>
    </source>
</evidence>
<evidence type="ECO:0000256" key="2">
    <source>
        <dbReference type="ARBA" id="ARBA00004589"/>
    </source>
</evidence>
<comment type="subcellular location">
    <subcellularLocation>
        <location evidence="2">Membrane</location>
        <topology evidence="2">Lipid-anchor</topology>
        <topology evidence="2">GPI-anchor</topology>
    </subcellularLocation>
    <subcellularLocation>
        <location evidence="1">Membrane</location>
        <topology evidence="1">Multi-pass membrane protein</topology>
    </subcellularLocation>
    <subcellularLocation>
        <location evidence="3">Secreted</location>
    </subcellularLocation>
</comment>
<dbReference type="PANTHER" id="PTHR33048">
    <property type="entry name" value="PTH11-LIKE INTEGRAL MEMBRANE PROTEIN (AFU_ORTHOLOGUE AFUA_5G11245)"/>
    <property type="match status" value="1"/>
</dbReference>
<keyword evidence="9 15" id="KW-1133">Transmembrane helix</keyword>
<evidence type="ECO:0000259" key="17">
    <source>
        <dbReference type="PROSITE" id="PS52012"/>
    </source>
</evidence>
<feature type="signal peptide" evidence="16">
    <location>
        <begin position="1"/>
        <end position="19"/>
    </location>
</feature>
<dbReference type="Pfam" id="PF20684">
    <property type="entry name" value="Fung_rhodopsin"/>
    <property type="match status" value="1"/>
</dbReference>
<evidence type="ECO:0000313" key="18">
    <source>
        <dbReference type="EMBL" id="KAL1880549.1"/>
    </source>
</evidence>
<keyword evidence="8 16" id="KW-0732">Signal</keyword>
<dbReference type="Pfam" id="PF05730">
    <property type="entry name" value="CFEM"/>
    <property type="match status" value="1"/>
</dbReference>
<dbReference type="InterPro" id="IPR008427">
    <property type="entry name" value="Extracellular_membr_CFEM_dom"/>
</dbReference>
<keyword evidence="14" id="KW-0408">Iron</keyword>
<keyword evidence="7 15" id="KW-0812">Transmembrane</keyword>
<keyword evidence="5" id="KW-0964">Secreted</keyword>
<evidence type="ECO:0000256" key="4">
    <source>
        <dbReference type="ARBA" id="ARBA00010031"/>
    </source>
</evidence>
<proteinExistence type="inferred from homology"/>
<feature type="transmembrane region" description="Helical" evidence="15">
    <location>
        <begin position="97"/>
        <end position="118"/>
    </location>
</feature>
<feature type="disulfide bond" evidence="14">
    <location>
        <begin position="31"/>
        <end position="71"/>
    </location>
</feature>
<dbReference type="InterPro" id="IPR049326">
    <property type="entry name" value="Rhodopsin_dom_fungi"/>
</dbReference>
<feature type="transmembrane region" description="Helical" evidence="15">
    <location>
        <begin position="211"/>
        <end position="232"/>
    </location>
</feature>
<feature type="disulfide bond" evidence="14">
    <location>
        <begin position="54"/>
        <end position="87"/>
    </location>
</feature>
<evidence type="ECO:0000256" key="3">
    <source>
        <dbReference type="ARBA" id="ARBA00004613"/>
    </source>
</evidence>
<keyword evidence="19" id="KW-1185">Reference proteome</keyword>
<evidence type="ECO:0000256" key="13">
    <source>
        <dbReference type="ARBA" id="ARBA00038359"/>
    </source>
</evidence>
<evidence type="ECO:0000256" key="6">
    <source>
        <dbReference type="ARBA" id="ARBA00022622"/>
    </source>
</evidence>
<evidence type="ECO:0000256" key="14">
    <source>
        <dbReference type="PROSITE-ProRule" id="PRU01356"/>
    </source>
</evidence>
<keyword evidence="6" id="KW-0325">Glycoprotein</keyword>
<evidence type="ECO:0000256" key="11">
    <source>
        <dbReference type="ARBA" id="ARBA00023157"/>
    </source>
</evidence>
<reference evidence="18 19" key="1">
    <citation type="journal article" date="2024" name="Commun. Biol.">
        <title>Comparative genomic analysis of thermophilic fungi reveals convergent evolutionary adaptations and gene losses.</title>
        <authorList>
            <person name="Steindorff A.S."/>
            <person name="Aguilar-Pontes M.V."/>
            <person name="Robinson A.J."/>
            <person name="Andreopoulos B."/>
            <person name="LaButti K."/>
            <person name="Kuo A."/>
            <person name="Mondo S."/>
            <person name="Riley R."/>
            <person name="Otillar R."/>
            <person name="Haridas S."/>
            <person name="Lipzen A."/>
            <person name="Grimwood J."/>
            <person name="Schmutz J."/>
            <person name="Clum A."/>
            <person name="Reid I.D."/>
            <person name="Moisan M.C."/>
            <person name="Butler G."/>
            <person name="Nguyen T.T.M."/>
            <person name="Dewar K."/>
            <person name="Conant G."/>
            <person name="Drula E."/>
            <person name="Henrissat B."/>
            <person name="Hansel C."/>
            <person name="Singer S."/>
            <person name="Hutchinson M.I."/>
            <person name="de Vries R.P."/>
            <person name="Natvig D.O."/>
            <person name="Powell A.J."/>
            <person name="Tsang A."/>
            <person name="Grigoriev I.V."/>
        </authorList>
    </citation>
    <scope>NUCLEOTIDE SEQUENCE [LARGE SCALE GENOMIC DNA]</scope>
    <source>
        <strain evidence="18 19">ATCC 24622</strain>
    </source>
</reference>
<evidence type="ECO:0000256" key="10">
    <source>
        <dbReference type="ARBA" id="ARBA00023136"/>
    </source>
</evidence>
<evidence type="ECO:0000256" key="16">
    <source>
        <dbReference type="SAM" id="SignalP"/>
    </source>
</evidence>
<keyword evidence="12" id="KW-0449">Lipoprotein</keyword>
<evidence type="ECO:0000256" key="15">
    <source>
        <dbReference type="SAM" id="Phobius"/>
    </source>
</evidence>
<feature type="disulfide bond" evidence="14">
    <location>
        <begin position="35"/>
        <end position="66"/>
    </location>
</feature>
<feature type="domain" description="CFEM" evidence="17">
    <location>
        <begin position="1"/>
        <end position="114"/>
    </location>
</feature>
<dbReference type="PROSITE" id="PS52012">
    <property type="entry name" value="CFEM"/>
    <property type="match status" value="1"/>
</dbReference>
<evidence type="ECO:0000313" key="19">
    <source>
        <dbReference type="Proteomes" id="UP001586593"/>
    </source>
</evidence>
<keyword evidence="6" id="KW-0336">GPI-anchor</keyword>
<evidence type="ECO:0000256" key="5">
    <source>
        <dbReference type="ARBA" id="ARBA00022525"/>
    </source>
</evidence>
<keyword evidence="11 14" id="KW-1015">Disulfide bond</keyword>
<feature type="chain" id="PRO_5047325868" description="CFEM domain-containing protein" evidence="16">
    <location>
        <begin position="20"/>
        <end position="436"/>
    </location>
</feature>
<feature type="transmembrane region" description="Helical" evidence="15">
    <location>
        <begin position="293"/>
        <end position="311"/>
    </location>
</feature>
<organism evidence="18 19">
    <name type="scientific">Phialemonium thermophilum</name>
    <dbReference type="NCBI Taxonomy" id="223376"/>
    <lineage>
        <taxon>Eukaryota</taxon>
        <taxon>Fungi</taxon>
        <taxon>Dikarya</taxon>
        <taxon>Ascomycota</taxon>
        <taxon>Pezizomycotina</taxon>
        <taxon>Sordariomycetes</taxon>
        <taxon>Sordariomycetidae</taxon>
        <taxon>Cephalothecales</taxon>
        <taxon>Cephalothecaceae</taxon>
        <taxon>Phialemonium</taxon>
    </lineage>
</organism>
<keyword evidence="14" id="KW-0349">Heme</keyword>
<comment type="similarity">
    <text evidence="4">Belongs to the RBT5 family.</text>
</comment>
<name>A0ABR3XYF0_9PEZI</name>
<feature type="transmembrane region" description="Helical" evidence="15">
    <location>
        <begin position="331"/>
        <end position="350"/>
    </location>
</feature>
<protein>
    <recommendedName>
        <fullName evidence="17">CFEM domain-containing protein</fullName>
    </recommendedName>
</protein>
<feature type="transmembrane region" description="Helical" evidence="15">
    <location>
        <begin position="181"/>
        <end position="199"/>
    </location>
</feature>
<dbReference type="Proteomes" id="UP001586593">
    <property type="component" value="Unassembled WGS sequence"/>
</dbReference>
<dbReference type="PANTHER" id="PTHR33048:SF160">
    <property type="entry name" value="SAT4 FAMILY MEMBRANE PROTEIN"/>
    <property type="match status" value="1"/>
</dbReference>
<accession>A0ABR3XYF0</accession>